<name>A0A3B1BHM6_9ZZZZ</name>
<dbReference type="EMBL" id="UOFX01000079">
    <property type="protein sequence ID" value="VAX10908.1"/>
    <property type="molecule type" value="Genomic_DNA"/>
</dbReference>
<dbReference type="AlphaFoldDB" id="A0A3B1BHM6"/>
<protein>
    <submittedName>
        <fullName evidence="1">Uncharacterized protein</fullName>
    </submittedName>
</protein>
<organism evidence="1">
    <name type="scientific">hydrothermal vent metagenome</name>
    <dbReference type="NCBI Taxonomy" id="652676"/>
    <lineage>
        <taxon>unclassified sequences</taxon>
        <taxon>metagenomes</taxon>
        <taxon>ecological metagenomes</taxon>
    </lineage>
</organism>
<accession>A0A3B1BHM6</accession>
<evidence type="ECO:0000313" key="1">
    <source>
        <dbReference type="EMBL" id="VAX10908.1"/>
    </source>
</evidence>
<proteinExistence type="predicted"/>
<gene>
    <name evidence="1" type="ORF">MNBD_GAMMA26-1029</name>
</gene>
<sequence>MAEVWAKFNTETNALDSLEKGLFFLGEVKKSPENWKWVVICCHQAFYGFAIHVAKGTDDFSVITKTKKGHSMLISFDEALKRCKSAMGAREALITSAEEDESIRIINKEFRNNLESGNNSWWVQRTFYEALSNVHH</sequence>
<reference evidence="1" key="1">
    <citation type="submission" date="2018-06" db="EMBL/GenBank/DDBJ databases">
        <authorList>
            <person name="Zhirakovskaya E."/>
        </authorList>
    </citation>
    <scope>NUCLEOTIDE SEQUENCE</scope>
</reference>